<evidence type="ECO:0000313" key="12">
    <source>
        <dbReference type="Proteomes" id="UP000027135"/>
    </source>
</evidence>
<dbReference type="InterPro" id="IPR015408">
    <property type="entry name" value="Znf_Mcm10/DnaG"/>
</dbReference>
<dbReference type="STRING" id="136037.A0A067RAI8"/>
<dbReference type="eggNOG" id="KOG3056">
    <property type="taxonomic scope" value="Eukaryota"/>
</dbReference>
<dbReference type="Pfam" id="PF24863">
    <property type="entry name" value="zf-CCCH_Mcm10"/>
    <property type="match status" value="1"/>
</dbReference>
<dbReference type="InterPro" id="IPR056791">
    <property type="entry name" value="Znf_Mcm10_C"/>
</dbReference>
<dbReference type="FunFam" id="2.40.50.140:FF:000174">
    <property type="entry name" value="DNA replication licensing factor mcm10"/>
    <property type="match status" value="1"/>
</dbReference>
<evidence type="ECO:0000256" key="8">
    <source>
        <dbReference type="ARBA" id="ARBA00023242"/>
    </source>
</evidence>
<evidence type="ECO:0000256" key="6">
    <source>
        <dbReference type="ARBA" id="ARBA00022771"/>
    </source>
</evidence>
<dbReference type="Pfam" id="PF09332">
    <property type="entry name" value="Mcm10"/>
    <property type="match status" value="1"/>
</dbReference>
<dbReference type="GO" id="GO:0043596">
    <property type="term" value="C:nuclear replication fork"/>
    <property type="evidence" value="ECO:0007669"/>
    <property type="project" value="TreeGrafter"/>
</dbReference>
<dbReference type="InterPro" id="IPR040184">
    <property type="entry name" value="Mcm10"/>
</dbReference>
<evidence type="ECO:0000256" key="9">
    <source>
        <dbReference type="SAM" id="MobiDB-lite"/>
    </source>
</evidence>
<dbReference type="GO" id="GO:0006270">
    <property type="term" value="P:DNA replication initiation"/>
    <property type="evidence" value="ECO:0007669"/>
    <property type="project" value="InterPro"/>
</dbReference>
<comment type="subcellular location">
    <subcellularLocation>
        <location evidence="1">Nucleus</location>
    </subcellularLocation>
</comment>
<evidence type="ECO:0000256" key="4">
    <source>
        <dbReference type="ARBA" id="ARBA00022705"/>
    </source>
</evidence>
<dbReference type="InterPro" id="IPR015411">
    <property type="entry name" value="Rep_factor_Mcm10_C"/>
</dbReference>
<feature type="domain" description="Replication factor Mcm10 C-terminal" evidence="10">
    <location>
        <begin position="333"/>
        <end position="737"/>
    </location>
</feature>
<evidence type="ECO:0000256" key="5">
    <source>
        <dbReference type="ARBA" id="ARBA00022723"/>
    </source>
</evidence>
<reference evidence="11 12" key="1">
    <citation type="journal article" date="2014" name="Nat. Commun.">
        <title>Molecular traces of alternative social organization in a termite genome.</title>
        <authorList>
            <person name="Terrapon N."/>
            <person name="Li C."/>
            <person name="Robertson H.M."/>
            <person name="Ji L."/>
            <person name="Meng X."/>
            <person name="Booth W."/>
            <person name="Chen Z."/>
            <person name="Childers C.P."/>
            <person name="Glastad K.M."/>
            <person name="Gokhale K."/>
            <person name="Gowin J."/>
            <person name="Gronenberg W."/>
            <person name="Hermansen R.A."/>
            <person name="Hu H."/>
            <person name="Hunt B.G."/>
            <person name="Huylmans A.K."/>
            <person name="Khalil S.M."/>
            <person name="Mitchell R.D."/>
            <person name="Munoz-Torres M.C."/>
            <person name="Mustard J.A."/>
            <person name="Pan H."/>
            <person name="Reese J.T."/>
            <person name="Scharf M.E."/>
            <person name="Sun F."/>
            <person name="Vogel H."/>
            <person name="Xiao J."/>
            <person name="Yang W."/>
            <person name="Yang Z."/>
            <person name="Yang Z."/>
            <person name="Zhou J."/>
            <person name="Zhu J."/>
            <person name="Brent C.S."/>
            <person name="Elsik C.G."/>
            <person name="Goodisman M.A."/>
            <person name="Liberles D.A."/>
            <person name="Roe R.M."/>
            <person name="Vargo E.L."/>
            <person name="Vilcinskas A."/>
            <person name="Wang J."/>
            <person name="Bornberg-Bauer E."/>
            <person name="Korb J."/>
            <person name="Zhang G."/>
            <person name="Liebig J."/>
        </authorList>
    </citation>
    <scope>NUCLEOTIDE SEQUENCE [LARGE SCALE GENOMIC DNA]</scope>
    <source>
        <tissue evidence="11">Whole organism</tissue>
    </source>
</reference>
<keyword evidence="6" id="KW-0863">Zinc-finger</keyword>
<evidence type="ECO:0000256" key="1">
    <source>
        <dbReference type="ARBA" id="ARBA00004123"/>
    </source>
</evidence>
<protein>
    <recommendedName>
        <fullName evidence="3">Protein MCM10 homolog</fullName>
    </recommendedName>
</protein>
<dbReference type="GO" id="GO:0008270">
    <property type="term" value="F:zinc ion binding"/>
    <property type="evidence" value="ECO:0007669"/>
    <property type="project" value="UniProtKB-KW"/>
</dbReference>
<comment type="similarity">
    <text evidence="2">Belongs to the MCM10 family.</text>
</comment>
<evidence type="ECO:0000256" key="2">
    <source>
        <dbReference type="ARBA" id="ARBA00009679"/>
    </source>
</evidence>
<dbReference type="InterPro" id="IPR055065">
    <property type="entry name" value="OB_MCM10"/>
</dbReference>
<dbReference type="InParanoid" id="A0A067RAI8"/>
<feature type="compositionally biased region" description="Polar residues" evidence="9">
    <location>
        <begin position="564"/>
        <end position="582"/>
    </location>
</feature>
<dbReference type="PANTHER" id="PTHR13454">
    <property type="entry name" value="PROTEIN MCM10 HOMOLOG"/>
    <property type="match status" value="1"/>
</dbReference>
<organism evidence="11 12">
    <name type="scientific">Zootermopsis nevadensis</name>
    <name type="common">Dampwood termite</name>
    <dbReference type="NCBI Taxonomy" id="136037"/>
    <lineage>
        <taxon>Eukaryota</taxon>
        <taxon>Metazoa</taxon>
        <taxon>Ecdysozoa</taxon>
        <taxon>Arthropoda</taxon>
        <taxon>Hexapoda</taxon>
        <taxon>Insecta</taxon>
        <taxon>Pterygota</taxon>
        <taxon>Neoptera</taxon>
        <taxon>Polyneoptera</taxon>
        <taxon>Dictyoptera</taxon>
        <taxon>Blattodea</taxon>
        <taxon>Blattoidea</taxon>
        <taxon>Termitoidae</taxon>
        <taxon>Termopsidae</taxon>
        <taxon>Zootermopsis</taxon>
    </lineage>
</organism>
<dbReference type="OrthoDB" id="273123at2759"/>
<keyword evidence="8" id="KW-0539">Nucleus</keyword>
<dbReference type="Pfam" id="PF22379">
    <property type="entry name" value="OB_MCM10"/>
    <property type="match status" value="1"/>
</dbReference>
<sequence length="750" mass="83051">MPGVNAGCSKSEQDCEDDALEILKSCMKFDEVPSSSGDVAVDGNNLLVPVNSFEHQLMFGHSSPAKIDTEDQLSLKSETVVHSGDTDSSDDEYSDYGKILKKMLVEKQEPCKEYVLPANHSSYRQKSSASTNVPSAFHTETLPQPASDVYTDSVFGIRIINRLVSSTLLKEKMQDRAAVPLARLKHHVATGKVSSDWVIAGVVIQKSCLKTSQKGSQYYIWKLSDLKQDLKTFSLFLFRAAANELWKTSEGRVIAVLNPNILENRSNSGDEAALSVDNAQRVLILGTSKDLGICKAMKKNGGRCTVFVNKNTCEFCVYHLKQEYQKCSKRTELNSPGRSGLVNIRNKVLGKNEVFYAGKSFTAVPAKRNVKQHQKDEQRLKCLSLNRTSGGSIPPTRFGGMVLPHSQKPPTQEQCDAERLLKLKQGSEAPCSTQGSPKYDVQSISETKSLPVMKVEANSEKVKNLISTTEQLKKFAMPGDGTSLKPLKLEVPKISATSGSHIDLSVPASKVEREQAKINAKKWIELHGRLKKSDPNGVRGDKSIGKKRKIEKTCGTGVVGALSSGYQGSDSRPGLPQNTGESTPKLLKDVFSSSKFQELMKATSKHTHLLQANDELVQDQYFEKLEKKEQLELKMMETYKVPCKAIQCAKCNYIAFGPSELCKSESHTLRSVNTFKRFFKCGHCSNRTMTLDLVPLQVCKNCGRSRWERAPMLKDTKQNLLVESLSLRGDEEMFMGSVAREANLNLMVPN</sequence>
<dbReference type="InterPro" id="IPR012340">
    <property type="entry name" value="NA-bd_OB-fold"/>
</dbReference>
<dbReference type="Pfam" id="PF09329">
    <property type="entry name" value="zf-primase"/>
    <property type="match status" value="1"/>
</dbReference>
<dbReference type="SMART" id="SM01280">
    <property type="entry name" value="Mcm10"/>
    <property type="match status" value="1"/>
</dbReference>
<dbReference type="GO" id="GO:0003688">
    <property type="term" value="F:DNA replication origin binding"/>
    <property type="evidence" value="ECO:0007669"/>
    <property type="project" value="TreeGrafter"/>
</dbReference>
<dbReference type="AlphaFoldDB" id="A0A067RAI8"/>
<evidence type="ECO:0000256" key="3">
    <source>
        <dbReference type="ARBA" id="ARBA00017770"/>
    </source>
</evidence>
<keyword evidence="4" id="KW-0235">DNA replication</keyword>
<evidence type="ECO:0000313" key="11">
    <source>
        <dbReference type="EMBL" id="KDR15628.1"/>
    </source>
</evidence>
<dbReference type="GO" id="GO:0003697">
    <property type="term" value="F:single-stranded DNA binding"/>
    <property type="evidence" value="ECO:0007669"/>
    <property type="project" value="InterPro"/>
</dbReference>
<dbReference type="FunCoup" id="A0A067RAI8">
    <property type="interactions" value="740"/>
</dbReference>
<dbReference type="Proteomes" id="UP000027135">
    <property type="component" value="Unassembled WGS sequence"/>
</dbReference>
<evidence type="ECO:0000259" key="10">
    <source>
        <dbReference type="SMART" id="SM01280"/>
    </source>
</evidence>
<gene>
    <name evidence="11" type="ORF">L798_09441</name>
</gene>
<name>A0A067RAI8_ZOONE</name>
<dbReference type="Gene3D" id="2.40.50.140">
    <property type="entry name" value="Nucleic acid-binding proteins"/>
    <property type="match status" value="1"/>
</dbReference>
<dbReference type="PANTHER" id="PTHR13454:SF11">
    <property type="entry name" value="PROTEIN MCM10 HOMOLOG"/>
    <property type="match status" value="1"/>
</dbReference>
<evidence type="ECO:0000256" key="7">
    <source>
        <dbReference type="ARBA" id="ARBA00022833"/>
    </source>
</evidence>
<dbReference type="EMBL" id="KK852819">
    <property type="protein sequence ID" value="KDR15628.1"/>
    <property type="molecule type" value="Genomic_DNA"/>
</dbReference>
<accession>A0A067RAI8</accession>
<feature type="region of interest" description="Disordered" evidence="9">
    <location>
        <begin position="564"/>
        <end position="583"/>
    </location>
</feature>
<dbReference type="OMA" id="YKMPCKA"/>
<proteinExistence type="inferred from homology"/>
<keyword evidence="7" id="KW-0862">Zinc</keyword>
<keyword evidence="12" id="KW-1185">Reference proteome</keyword>
<keyword evidence="5" id="KW-0479">Metal-binding</keyword>